<proteinExistence type="predicted"/>
<dbReference type="Gene3D" id="2.60.120.620">
    <property type="entry name" value="q2cbj1_9rhob like domain"/>
    <property type="match status" value="1"/>
</dbReference>
<accession>A0A0E3ZZ57</accession>
<reference evidence="1 2" key="1">
    <citation type="journal article" date="2014" name="Curr. Microbiol.">
        <title>Spirosoma radiotolerans sp. nov., a gamma-radiation-resistant bacterium isolated from gamma ray-irradiated soil.</title>
        <authorList>
            <person name="Lee J.J."/>
            <person name="Srinivasan S."/>
            <person name="Lim S."/>
            <person name="Joe M."/>
            <person name="Im S."/>
            <person name="Bae S.I."/>
            <person name="Park K.R."/>
            <person name="Han J.H."/>
            <person name="Park S.H."/>
            <person name="Joo B.M."/>
            <person name="Park S.J."/>
            <person name="Kim M.K."/>
        </authorList>
    </citation>
    <scope>NUCLEOTIDE SEQUENCE [LARGE SCALE GENOMIC DNA]</scope>
    <source>
        <strain evidence="1 2">DG5A</strain>
    </source>
</reference>
<sequence length="274" mass="31479">MKEVAKYLIKIDAEFKDGRIVPEVPYEEVMRLVNEPNIVIIKTGIPEETLRSVIRTTHEWASKTPLAEGPDPFDNNQHKQRLHIAKIQQAPQLFHDHTFDAILDLEEPTQQQLMQVFTPMRQFWNDLTGNNEEYGIRKGQPYFHPQVTHYPLGGSFFGRHWHPLNPQKVGTILALNQYGKDYTSGGTGYVINDHIVETEGFQDIGDLILFRYDLPHWVSPSSFADRFSWDDPAGRWVAILPFYDPWATPADKEEPQGWKAQIQTAKNATSEAVV</sequence>
<dbReference type="AlphaFoldDB" id="A0A0E3ZZ57"/>
<gene>
    <name evidence="1" type="ORF">SD10_26080</name>
</gene>
<keyword evidence="2" id="KW-1185">Reference proteome</keyword>
<dbReference type="EMBL" id="CP010429">
    <property type="protein sequence ID" value="AKD57853.1"/>
    <property type="molecule type" value="Genomic_DNA"/>
</dbReference>
<dbReference type="KEGG" id="srd:SD10_26080"/>
<protein>
    <recommendedName>
        <fullName evidence="3">Phytanoyl-CoA dioxygenase</fullName>
    </recommendedName>
</protein>
<dbReference type="HOGENOM" id="CLU_1015291_0_0_10"/>
<dbReference type="Proteomes" id="UP000033054">
    <property type="component" value="Chromosome"/>
</dbReference>
<evidence type="ECO:0008006" key="3">
    <source>
        <dbReference type="Google" id="ProtNLM"/>
    </source>
</evidence>
<dbReference type="RefSeq" id="WP_046578069.1">
    <property type="nucleotide sequence ID" value="NZ_CP010429.1"/>
</dbReference>
<organism evidence="1 2">
    <name type="scientific">Spirosoma radiotolerans</name>
    <dbReference type="NCBI Taxonomy" id="1379870"/>
    <lineage>
        <taxon>Bacteria</taxon>
        <taxon>Pseudomonadati</taxon>
        <taxon>Bacteroidota</taxon>
        <taxon>Cytophagia</taxon>
        <taxon>Cytophagales</taxon>
        <taxon>Cytophagaceae</taxon>
        <taxon>Spirosoma</taxon>
    </lineage>
</organism>
<dbReference type="STRING" id="1379870.SD10_26080"/>
<name>A0A0E3ZZ57_9BACT</name>
<evidence type="ECO:0000313" key="1">
    <source>
        <dbReference type="EMBL" id="AKD57853.1"/>
    </source>
</evidence>
<dbReference type="OrthoDB" id="927977at2"/>
<dbReference type="PATRIC" id="fig|1379870.5.peg.5636"/>
<evidence type="ECO:0000313" key="2">
    <source>
        <dbReference type="Proteomes" id="UP000033054"/>
    </source>
</evidence>